<dbReference type="GO" id="GO:0006935">
    <property type="term" value="P:chemotaxis"/>
    <property type="evidence" value="ECO:0007669"/>
    <property type="project" value="UniProtKB-KW"/>
</dbReference>
<dbReference type="SUPFAM" id="SSF58104">
    <property type="entry name" value="Methyl-accepting chemotaxis protein (MCP) signaling domain"/>
    <property type="match status" value="1"/>
</dbReference>
<dbReference type="PANTHER" id="PTHR32089:SF120">
    <property type="entry name" value="METHYL-ACCEPTING CHEMOTAXIS PROTEIN TLPQ"/>
    <property type="match status" value="1"/>
</dbReference>
<dbReference type="InterPro" id="IPR003660">
    <property type="entry name" value="HAMP_dom"/>
</dbReference>
<dbReference type="RefSeq" id="WP_144571123.1">
    <property type="nucleotide sequence ID" value="NZ_VLKG01000004.1"/>
</dbReference>
<dbReference type="Proteomes" id="UP000319627">
    <property type="component" value="Unassembled WGS sequence"/>
</dbReference>
<evidence type="ECO:0000256" key="3">
    <source>
        <dbReference type="ARBA" id="ARBA00022692"/>
    </source>
</evidence>
<evidence type="ECO:0000256" key="5">
    <source>
        <dbReference type="ARBA" id="ARBA00023136"/>
    </source>
</evidence>
<dbReference type="PROSITE" id="PS50111">
    <property type="entry name" value="CHEMOTAXIS_TRANSDUC_2"/>
    <property type="match status" value="1"/>
</dbReference>
<dbReference type="Pfam" id="PF00672">
    <property type="entry name" value="HAMP"/>
    <property type="match status" value="1"/>
</dbReference>
<dbReference type="CDD" id="cd06225">
    <property type="entry name" value="HAMP"/>
    <property type="match status" value="1"/>
</dbReference>
<dbReference type="OrthoDB" id="8724574at2"/>
<feature type="domain" description="Methyl-accepting transducer" evidence="10">
    <location>
        <begin position="274"/>
        <end position="510"/>
    </location>
</feature>
<evidence type="ECO:0000256" key="6">
    <source>
        <dbReference type="ARBA" id="ARBA00023224"/>
    </source>
</evidence>
<dbReference type="InterPro" id="IPR004089">
    <property type="entry name" value="MCPsignal_dom"/>
</dbReference>
<dbReference type="Gene3D" id="6.10.340.10">
    <property type="match status" value="1"/>
</dbReference>
<feature type="transmembrane region" description="Helical" evidence="9">
    <location>
        <begin position="195"/>
        <end position="216"/>
    </location>
</feature>
<evidence type="ECO:0000256" key="8">
    <source>
        <dbReference type="PROSITE-ProRule" id="PRU00284"/>
    </source>
</evidence>
<evidence type="ECO:0000259" key="10">
    <source>
        <dbReference type="PROSITE" id="PS50111"/>
    </source>
</evidence>
<comment type="subcellular location">
    <subcellularLocation>
        <location evidence="1">Membrane</location>
        <topology evidence="1">Multi-pass membrane protein</topology>
    </subcellularLocation>
</comment>
<keyword evidence="3 9" id="KW-0812">Transmembrane</keyword>
<dbReference type="CDD" id="cd11386">
    <property type="entry name" value="MCP_signal"/>
    <property type="match status" value="1"/>
</dbReference>
<name>A0A562IYF6_9GAMM</name>
<comment type="caution">
    <text evidence="12">The sequence shown here is derived from an EMBL/GenBank/DDBJ whole genome shotgun (WGS) entry which is preliminary data.</text>
</comment>
<gene>
    <name evidence="12" type="ORF">LX59_01403</name>
</gene>
<accession>A0A562IYF6</accession>
<dbReference type="PRINTS" id="PR00260">
    <property type="entry name" value="CHEMTRNSDUCR"/>
</dbReference>
<keyword evidence="5 9" id="KW-0472">Membrane</keyword>
<comment type="similarity">
    <text evidence="7">Belongs to the methyl-accepting chemotaxis (MCP) protein family.</text>
</comment>
<dbReference type="Pfam" id="PF00015">
    <property type="entry name" value="MCPsignal"/>
    <property type="match status" value="1"/>
</dbReference>
<proteinExistence type="inferred from homology"/>
<dbReference type="GO" id="GO:0016020">
    <property type="term" value="C:membrane"/>
    <property type="evidence" value="ECO:0007669"/>
    <property type="project" value="UniProtKB-SubCell"/>
</dbReference>
<dbReference type="InterPro" id="IPR024478">
    <property type="entry name" value="HlyB_4HB_MCP"/>
</dbReference>
<evidence type="ECO:0000313" key="12">
    <source>
        <dbReference type="EMBL" id="TWH75893.1"/>
    </source>
</evidence>
<evidence type="ECO:0000256" key="7">
    <source>
        <dbReference type="ARBA" id="ARBA00029447"/>
    </source>
</evidence>
<dbReference type="InterPro" id="IPR004090">
    <property type="entry name" value="Chemotax_Me-accpt_rcpt"/>
</dbReference>
<reference evidence="12 13" key="1">
    <citation type="submission" date="2019-07" db="EMBL/GenBank/DDBJ databases">
        <title>Genomic Encyclopedia of Type Strains, Phase I: the one thousand microbial genomes (KMG-I) project.</title>
        <authorList>
            <person name="Kyrpides N."/>
        </authorList>
    </citation>
    <scope>NUCLEOTIDE SEQUENCE [LARGE SCALE GENOMIC DNA]</scope>
    <source>
        <strain evidence="12 13">DSM 375</strain>
    </source>
</reference>
<protein>
    <submittedName>
        <fullName evidence="12">Methyl-accepting chemotaxis protein</fullName>
    </submittedName>
</protein>
<keyword evidence="4 9" id="KW-1133">Transmembrane helix</keyword>
<keyword evidence="2" id="KW-0145">Chemotaxis</keyword>
<dbReference type="Gene3D" id="1.10.287.950">
    <property type="entry name" value="Methyl-accepting chemotaxis protein"/>
    <property type="match status" value="1"/>
</dbReference>
<dbReference type="EMBL" id="VLKG01000004">
    <property type="protein sequence ID" value="TWH75893.1"/>
    <property type="molecule type" value="Genomic_DNA"/>
</dbReference>
<evidence type="ECO:0000256" key="9">
    <source>
        <dbReference type="SAM" id="Phobius"/>
    </source>
</evidence>
<dbReference type="Pfam" id="PF12729">
    <property type="entry name" value="4HB_MCP_1"/>
    <property type="match status" value="1"/>
</dbReference>
<dbReference type="SMART" id="SM00304">
    <property type="entry name" value="HAMP"/>
    <property type="match status" value="2"/>
</dbReference>
<dbReference type="PROSITE" id="PS50885">
    <property type="entry name" value="HAMP"/>
    <property type="match status" value="1"/>
</dbReference>
<dbReference type="GO" id="GO:0004888">
    <property type="term" value="F:transmembrane signaling receptor activity"/>
    <property type="evidence" value="ECO:0007669"/>
    <property type="project" value="InterPro"/>
</dbReference>
<dbReference type="PANTHER" id="PTHR32089">
    <property type="entry name" value="METHYL-ACCEPTING CHEMOTAXIS PROTEIN MCPB"/>
    <property type="match status" value="1"/>
</dbReference>
<dbReference type="FunFam" id="1.10.287.950:FF:000001">
    <property type="entry name" value="Methyl-accepting chemotaxis sensory transducer"/>
    <property type="match status" value="1"/>
</dbReference>
<evidence type="ECO:0000256" key="1">
    <source>
        <dbReference type="ARBA" id="ARBA00004141"/>
    </source>
</evidence>
<dbReference type="GO" id="GO:0007165">
    <property type="term" value="P:signal transduction"/>
    <property type="evidence" value="ECO:0007669"/>
    <property type="project" value="UniProtKB-KW"/>
</dbReference>
<organism evidence="12 13">
    <name type="scientific">Azomonas agilis</name>
    <dbReference type="NCBI Taxonomy" id="116849"/>
    <lineage>
        <taxon>Bacteria</taxon>
        <taxon>Pseudomonadati</taxon>
        <taxon>Pseudomonadota</taxon>
        <taxon>Gammaproteobacteria</taxon>
        <taxon>Pseudomonadales</taxon>
        <taxon>Pseudomonadaceae</taxon>
        <taxon>Azomonas</taxon>
    </lineage>
</organism>
<dbReference type="SMART" id="SM00283">
    <property type="entry name" value="MA"/>
    <property type="match status" value="1"/>
</dbReference>
<evidence type="ECO:0000256" key="4">
    <source>
        <dbReference type="ARBA" id="ARBA00022989"/>
    </source>
</evidence>
<feature type="domain" description="HAMP" evidence="11">
    <location>
        <begin position="217"/>
        <end position="269"/>
    </location>
</feature>
<keyword evidence="6 8" id="KW-0807">Transducer</keyword>
<feature type="transmembrane region" description="Helical" evidence="9">
    <location>
        <begin position="19"/>
        <end position="38"/>
    </location>
</feature>
<keyword evidence="13" id="KW-1185">Reference proteome</keyword>
<dbReference type="AlphaFoldDB" id="A0A562IYF6"/>
<sequence>MAQLVIDCLRRLSIARRALISFSLIVVIAIAQGVYALHQIGEIRDTGRHTEEKLLPSVRYLGEARDYILSIRVLTLRMVLNREPAILQPTQDRLNLVEDWLREALSKLSTLNTLQSVNEYKDFMATIDQYFKELSRYRQLSRDNRLEDLKVLLNGPLQEYSTRLGDQYAALMTYSSRVNQKAAQQADGHYQNIQLSMAVIFGGSILFTLVMAWLLIRSIVQPLQQAVAVAERVAQGRLSQAIPLSGQDEAARLLEALAHMQDSLRDTLTLIVGASGQLSQSCHEMTQATEHGSQRLSQQNDEVGQAATAVTEMSVTAEEVARNAELASEATRESVTVAEQGTRQVRETLNCIQQMTGEAEVATAQIQQLATQTRAIGKVLDVIRGIAEQTNLLALNAAIEAARAGEAGRGFAVVADEVRALAHRTQESTREIEGMIANVQNGTETVVQAITGNHQRVSQTHQAAERTGQVLEAICQAMGQVMDRNLLIASASGEQAQVAREIDRNLCLIRDFASESAEAAALIQHTSQKLASLAHELNTRVEGFDL</sequence>
<evidence type="ECO:0000259" key="11">
    <source>
        <dbReference type="PROSITE" id="PS50885"/>
    </source>
</evidence>
<evidence type="ECO:0000313" key="13">
    <source>
        <dbReference type="Proteomes" id="UP000319627"/>
    </source>
</evidence>
<evidence type="ECO:0000256" key="2">
    <source>
        <dbReference type="ARBA" id="ARBA00022500"/>
    </source>
</evidence>